<name>A0A7S0RRV9_9CHLO</name>
<reference evidence="2" key="1">
    <citation type="submission" date="2021-01" db="EMBL/GenBank/DDBJ databases">
        <authorList>
            <person name="Corre E."/>
            <person name="Pelletier E."/>
            <person name="Niang G."/>
            <person name="Scheremetjew M."/>
            <person name="Finn R."/>
            <person name="Kale V."/>
            <person name="Holt S."/>
            <person name="Cochrane G."/>
            <person name="Meng A."/>
            <person name="Brown T."/>
            <person name="Cohen L."/>
        </authorList>
    </citation>
    <scope>NUCLEOTIDE SEQUENCE</scope>
    <source>
        <strain evidence="2">SAG 11-49</strain>
    </source>
</reference>
<sequence>MSQVDVQQLAAMAGVQGAVVVSAGKPAAEKMTLVDGNALTELSSIMDASKRAVNKLSESVAPWTISKNKKRATTALAELEQQKQMLLNLLSSTLTSMQQARTEVANIKKERDNAVEQRLAAEGRTIQLESDIESNQAQIEKLSAEVAELQAAKKKALSPAELAAMLEKVEEAGVGPKRYLKLDAQKEVETLQRRLEALVADHDKLRTENEKLTRARNDAVKKAKEWEAKAKDEAEVREREVKRLAAELKRAGDAKDEAVAAARLESADTLAARTRELKNLQRRVEASKGEMDGLRAREKTFRGQLDEANAVGAKAQEEARAAARKAGDMRAARDEVARELEGARAECSMVAAELKACVPKEAALANVRAFYNKSAAWPRHAFTVRGSCVLHTGACEGWIDVGRVMPREYGSHKELEGWVAGEGVVLCRNCRCSGGF</sequence>
<evidence type="ECO:0000256" key="1">
    <source>
        <dbReference type="SAM" id="Coils"/>
    </source>
</evidence>
<gene>
    <name evidence="2" type="ORF">CLEI1391_LOCUS11836</name>
</gene>
<dbReference type="EMBL" id="HBFB01021021">
    <property type="protein sequence ID" value="CAD8684535.1"/>
    <property type="molecule type" value="Transcribed_RNA"/>
</dbReference>
<keyword evidence="1" id="KW-0175">Coiled coil</keyword>
<feature type="coiled-coil region" evidence="1">
    <location>
        <begin position="181"/>
        <end position="325"/>
    </location>
</feature>
<accession>A0A7S0RRV9</accession>
<feature type="coiled-coil region" evidence="1">
    <location>
        <begin position="69"/>
        <end position="152"/>
    </location>
</feature>
<organism evidence="2">
    <name type="scientific">Chlamydomonas leiostraca</name>
    <dbReference type="NCBI Taxonomy" id="1034604"/>
    <lineage>
        <taxon>Eukaryota</taxon>
        <taxon>Viridiplantae</taxon>
        <taxon>Chlorophyta</taxon>
        <taxon>core chlorophytes</taxon>
        <taxon>Chlorophyceae</taxon>
        <taxon>CS clade</taxon>
        <taxon>Chlamydomonadales</taxon>
        <taxon>Chlamydomonadaceae</taxon>
        <taxon>Chlamydomonas</taxon>
    </lineage>
</organism>
<evidence type="ECO:0000313" key="2">
    <source>
        <dbReference type="EMBL" id="CAD8684535.1"/>
    </source>
</evidence>
<dbReference type="AlphaFoldDB" id="A0A7S0RRV9"/>
<proteinExistence type="predicted"/>
<protein>
    <submittedName>
        <fullName evidence="2">Uncharacterized protein</fullName>
    </submittedName>
</protein>